<evidence type="ECO:0000256" key="3">
    <source>
        <dbReference type="SAM" id="MobiDB-lite"/>
    </source>
</evidence>
<dbReference type="Pfam" id="PF24809">
    <property type="entry name" value="DUF7708"/>
    <property type="match status" value="1"/>
</dbReference>
<feature type="domain" description="Nephrocystin 3-like N-terminal" evidence="5">
    <location>
        <begin position="487"/>
        <end position="524"/>
    </location>
</feature>
<dbReference type="InterPro" id="IPR021858">
    <property type="entry name" value="Fun_TF"/>
</dbReference>
<dbReference type="Proteomes" id="UP000722485">
    <property type="component" value="Unassembled WGS sequence"/>
</dbReference>
<keyword evidence="7" id="KW-1185">Reference proteome</keyword>
<evidence type="ECO:0000313" key="6">
    <source>
        <dbReference type="EMBL" id="KAF7556261.1"/>
    </source>
</evidence>
<feature type="compositionally biased region" description="Basic residues" evidence="3">
    <location>
        <begin position="31"/>
        <end position="41"/>
    </location>
</feature>
<dbReference type="InterPro" id="IPR056884">
    <property type="entry name" value="NPHP3-like_N"/>
</dbReference>
<protein>
    <submittedName>
        <fullName evidence="6">Uncharacterized protein</fullName>
    </submittedName>
</protein>
<keyword evidence="2" id="KW-0539">Nucleus</keyword>
<evidence type="ECO:0000256" key="1">
    <source>
        <dbReference type="ARBA" id="ARBA00022737"/>
    </source>
</evidence>
<keyword evidence="1" id="KW-0677">Repeat</keyword>
<dbReference type="OrthoDB" id="21416at2759"/>
<feature type="region of interest" description="Disordered" evidence="3">
    <location>
        <begin position="31"/>
        <end position="70"/>
    </location>
</feature>
<feature type="compositionally biased region" description="Polar residues" evidence="3">
    <location>
        <begin position="57"/>
        <end position="70"/>
    </location>
</feature>
<dbReference type="AlphaFoldDB" id="A0A9P5LL89"/>
<organism evidence="6 7">
    <name type="scientific">Cylindrodendrum hubeiense</name>
    <dbReference type="NCBI Taxonomy" id="595255"/>
    <lineage>
        <taxon>Eukaryota</taxon>
        <taxon>Fungi</taxon>
        <taxon>Dikarya</taxon>
        <taxon>Ascomycota</taxon>
        <taxon>Pezizomycotina</taxon>
        <taxon>Sordariomycetes</taxon>
        <taxon>Hypocreomycetidae</taxon>
        <taxon>Hypocreales</taxon>
        <taxon>Nectriaceae</taxon>
        <taxon>Cylindrodendrum</taxon>
    </lineage>
</organism>
<reference evidence="6" key="1">
    <citation type="submission" date="2020-03" db="EMBL/GenBank/DDBJ databases">
        <title>Draft Genome Sequence of Cylindrodendrum hubeiense.</title>
        <authorList>
            <person name="Buettner E."/>
            <person name="Kellner H."/>
        </authorList>
    </citation>
    <scope>NUCLEOTIDE SEQUENCE</scope>
    <source>
        <strain evidence="6">IHI 201604</strain>
    </source>
</reference>
<evidence type="ECO:0000259" key="4">
    <source>
        <dbReference type="Pfam" id="PF24809"/>
    </source>
</evidence>
<evidence type="ECO:0000259" key="5">
    <source>
        <dbReference type="Pfam" id="PF24883"/>
    </source>
</evidence>
<dbReference type="EMBL" id="JAANBB010000013">
    <property type="protein sequence ID" value="KAF7556261.1"/>
    <property type="molecule type" value="Genomic_DNA"/>
</dbReference>
<gene>
    <name evidence="6" type="ORF">G7Z17_g1538</name>
</gene>
<feature type="domain" description="DUF7708" evidence="4">
    <location>
        <begin position="295"/>
        <end position="431"/>
    </location>
</feature>
<sequence>MDNLRKEEFQFVQLSHPQDAASWKRQVRSHAAKNARARQRRVVQYQEGKAKDKSESRSSTNLGHLEHSQQPNTVVVSSITTALSAARTDPFDTFVRKVTKFESFLLDHYDSEFRTGMATHWIHMAATDTGMLATLFLISCQNLSTLQHNEFYSAIAMHYKGQCIMALKTALAKEGDMFSDATITQTLALASEATVTGDHAAEQQHAEAAEKMVSMRGGVDALGMGGFLKKLVICPSPAQTAFNKAIREFKAGLKDQALYSQILATTSIDQVYDLTDQLQKVQGKGNHLRNLARIQRYLERMRGYTGAIDTFVQAKPDILALIWGPIKLLIQWTSTLAKSLDALLTTIELIGNLLPEFDHAAKLFGNKRHINEVLALLFQDVLDFYLVSLKFFKMERWKSFYEALWPKKKEEIERVIGRMTEHTYHLRNEVRMEAIEEAYDARQLEIENFARSEAADRRQEYAATETAISPTSYGKKLSFLYSRMCEGTGDWLIKEPDLSQWLQVTKGSSKVIWLCGIPGAGKGCILHPFQQRR</sequence>
<dbReference type="PANTHER" id="PTHR10039">
    <property type="entry name" value="AMELOGENIN"/>
    <property type="match status" value="1"/>
</dbReference>
<dbReference type="Pfam" id="PF11951">
    <property type="entry name" value="Fungal_trans_2"/>
    <property type="match status" value="1"/>
</dbReference>
<comment type="caution">
    <text evidence="6">The sequence shown here is derived from an EMBL/GenBank/DDBJ whole genome shotgun (WGS) entry which is preliminary data.</text>
</comment>
<dbReference type="InterPro" id="IPR056125">
    <property type="entry name" value="DUF7708"/>
</dbReference>
<dbReference type="PANTHER" id="PTHR10039:SF14">
    <property type="entry name" value="NACHT DOMAIN-CONTAINING PROTEIN"/>
    <property type="match status" value="1"/>
</dbReference>
<proteinExistence type="predicted"/>
<name>A0A9P5LL89_9HYPO</name>
<accession>A0A9P5LL89</accession>
<evidence type="ECO:0000256" key="2">
    <source>
        <dbReference type="ARBA" id="ARBA00023242"/>
    </source>
</evidence>
<evidence type="ECO:0000313" key="7">
    <source>
        <dbReference type="Proteomes" id="UP000722485"/>
    </source>
</evidence>
<dbReference type="Pfam" id="PF24883">
    <property type="entry name" value="NPHP3_N"/>
    <property type="match status" value="1"/>
</dbReference>